<proteinExistence type="predicted"/>
<evidence type="ECO:0000313" key="2">
    <source>
        <dbReference type="Proteomes" id="UP000192660"/>
    </source>
</evidence>
<dbReference type="Proteomes" id="UP000192660">
    <property type="component" value="Unassembled WGS sequence"/>
</dbReference>
<dbReference type="EMBL" id="FWWY01000001">
    <property type="protein sequence ID" value="SMC02061.1"/>
    <property type="molecule type" value="Genomic_DNA"/>
</dbReference>
<name>A0A1W1W6X7_SULTA</name>
<accession>A0A1W1W6X7</accession>
<dbReference type="OrthoDB" id="9554027at2"/>
<dbReference type="AlphaFoldDB" id="A0A1W1W6X7"/>
<keyword evidence="2" id="KW-1185">Reference proteome</keyword>
<protein>
    <submittedName>
        <fullName evidence="1">Uncharacterized protein</fullName>
    </submittedName>
</protein>
<reference evidence="2" key="1">
    <citation type="submission" date="2017-04" db="EMBL/GenBank/DDBJ databases">
        <authorList>
            <person name="Varghese N."/>
            <person name="Submissions S."/>
        </authorList>
    </citation>
    <scope>NUCLEOTIDE SEQUENCE [LARGE SCALE GENOMIC DNA]</scope>
    <source>
        <strain evidence="2">DSM 9293</strain>
    </source>
</reference>
<sequence length="71" mass="7824">MYCMQRITDPAAIQAVITQAPPFGPGWDPAVMTGADALEIWATTITDPTDYVAFRLMHGSQILRELQIPGY</sequence>
<evidence type="ECO:0000313" key="1">
    <source>
        <dbReference type="EMBL" id="SMC02061.1"/>
    </source>
</evidence>
<gene>
    <name evidence="1" type="ORF">SAMN00768000_0272</name>
</gene>
<organism evidence="1 2">
    <name type="scientific">Sulfobacillus thermosulfidooxidans (strain DSM 9293 / VKM B-1269 / AT-1)</name>
    <dbReference type="NCBI Taxonomy" id="929705"/>
    <lineage>
        <taxon>Bacteria</taxon>
        <taxon>Bacillati</taxon>
        <taxon>Bacillota</taxon>
        <taxon>Clostridia</taxon>
        <taxon>Eubacteriales</taxon>
        <taxon>Clostridiales Family XVII. Incertae Sedis</taxon>
        <taxon>Sulfobacillus</taxon>
    </lineage>
</organism>
<dbReference type="RefSeq" id="WP_139793448.1">
    <property type="nucleotide sequence ID" value="NZ_FWWY01000001.1"/>
</dbReference>